<name>A0ACA9SFU6_9GLOM</name>
<keyword evidence="2" id="KW-1185">Reference proteome</keyword>
<proteinExistence type="predicted"/>
<gene>
    <name evidence="1" type="ORF">RPERSI_LOCUS30196</name>
</gene>
<sequence>PQSRAIESGTQQTVVPLQQPSQQIQPSYAYVATQTSYTSVPTPALNNATTGEQNSLSGTVHQGYAPQANSTLAYMPQSTYGTELGYQYQPQVAPQHQQSSYYQSSSQIHPQTQSQKLEEAPPLIEL</sequence>
<evidence type="ECO:0000313" key="1">
    <source>
        <dbReference type="EMBL" id="CAG8837159.1"/>
    </source>
</evidence>
<evidence type="ECO:0000313" key="2">
    <source>
        <dbReference type="Proteomes" id="UP000789920"/>
    </source>
</evidence>
<dbReference type="EMBL" id="CAJVQC010116824">
    <property type="protein sequence ID" value="CAG8837159.1"/>
    <property type="molecule type" value="Genomic_DNA"/>
</dbReference>
<reference evidence="1" key="1">
    <citation type="submission" date="2021-06" db="EMBL/GenBank/DDBJ databases">
        <authorList>
            <person name="Kallberg Y."/>
            <person name="Tangrot J."/>
            <person name="Rosling A."/>
        </authorList>
    </citation>
    <scope>NUCLEOTIDE SEQUENCE</scope>
    <source>
        <strain evidence="1">MA461A</strain>
    </source>
</reference>
<feature type="non-terminal residue" evidence="1">
    <location>
        <position position="1"/>
    </location>
</feature>
<organism evidence="1 2">
    <name type="scientific">Racocetra persica</name>
    <dbReference type="NCBI Taxonomy" id="160502"/>
    <lineage>
        <taxon>Eukaryota</taxon>
        <taxon>Fungi</taxon>
        <taxon>Fungi incertae sedis</taxon>
        <taxon>Mucoromycota</taxon>
        <taxon>Glomeromycotina</taxon>
        <taxon>Glomeromycetes</taxon>
        <taxon>Diversisporales</taxon>
        <taxon>Gigasporaceae</taxon>
        <taxon>Racocetra</taxon>
    </lineage>
</organism>
<protein>
    <submittedName>
        <fullName evidence="1">4936_t:CDS:1</fullName>
    </submittedName>
</protein>
<accession>A0ACA9SFU6</accession>
<dbReference type="Proteomes" id="UP000789920">
    <property type="component" value="Unassembled WGS sequence"/>
</dbReference>
<comment type="caution">
    <text evidence="1">The sequence shown here is derived from an EMBL/GenBank/DDBJ whole genome shotgun (WGS) entry which is preliminary data.</text>
</comment>